<dbReference type="SUPFAM" id="SSF55821">
    <property type="entry name" value="YrdC/RibB"/>
    <property type="match status" value="1"/>
</dbReference>
<evidence type="ECO:0000313" key="14">
    <source>
        <dbReference type="Proteomes" id="UP001612915"/>
    </source>
</evidence>
<keyword evidence="7 13" id="KW-0548">Nucleotidyltransferase</keyword>
<comment type="similarity">
    <text evidence="2">Belongs to the SUA5 family.</text>
</comment>
<comment type="subcellular location">
    <subcellularLocation>
        <location evidence="1">Cytoplasm</location>
    </subcellularLocation>
</comment>
<evidence type="ECO:0000256" key="4">
    <source>
        <dbReference type="ARBA" id="ARBA00022490"/>
    </source>
</evidence>
<keyword evidence="8" id="KW-0547">Nucleotide-binding</keyword>
<keyword evidence="5 13" id="KW-0808">Transferase</keyword>
<dbReference type="Pfam" id="PF01300">
    <property type="entry name" value="Sua5_yciO_yrdC"/>
    <property type="match status" value="1"/>
</dbReference>
<proteinExistence type="inferred from homology"/>
<dbReference type="PROSITE" id="PS51163">
    <property type="entry name" value="YRDC"/>
    <property type="match status" value="1"/>
</dbReference>
<evidence type="ECO:0000256" key="11">
    <source>
        <dbReference type="ARBA" id="ARBA00048366"/>
    </source>
</evidence>
<name>A0ABW8ATK7_9ACTN</name>
<dbReference type="PANTHER" id="PTHR17490">
    <property type="entry name" value="SUA5"/>
    <property type="match status" value="1"/>
</dbReference>
<comment type="caution">
    <text evidence="13">The sequence shown here is derived from an EMBL/GenBank/DDBJ whole genome shotgun (WGS) entry which is preliminary data.</text>
</comment>
<evidence type="ECO:0000256" key="7">
    <source>
        <dbReference type="ARBA" id="ARBA00022695"/>
    </source>
</evidence>
<evidence type="ECO:0000256" key="9">
    <source>
        <dbReference type="ARBA" id="ARBA00022840"/>
    </source>
</evidence>
<evidence type="ECO:0000256" key="10">
    <source>
        <dbReference type="ARBA" id="ARBA00029774"/>
    </source>
</evidence>
<evidence type="ECO:0000259" key="12">
    <source>
        <dbReference type="PROSITE" id="PS51163"/>
    </source>
</evidence>
<keyword evidence="9" id="KW-0067">ATP-binding</keyword>
<dbReference type="PANTHER" id="PTHR17490:SF16">
    <property type="entry name" value="THREONYLCARBAMOYL-AMP SYNTHASE"/>
    <property type="match status" value="1"/>
</dbReference>
<evidence type="ECO:0000313" key="13">
    <source>
        <dbReference type="EMBL" id="MFI7589674.1"/>
    </source>
</evidence>
<keyword evidence="14" id="KW-1185">Reference proteome</keyword>
<dbReference type="InterPro" id="IPR006070">
    <property type="entry name" value="Sua5-like_dom"/>
</dbReference>
<evidence type="ECO:0000256" key="8">
    <source>
        <dbReference type="ARBA" id="ARBA00022741"/>
    </source>
</evidence>
<accession>A0ABW8ATK7</accession>
<evidence type="ECO:0000256" key="2">
    <source>
        <dbReference type="ARBA" id="ARBA00007663"/>
    </source>
</evidence>
<dbReference type="EMBL" id="JBITLV010000008">
    <property type="protein sequence ID" value="MFI7589674.1"/>
    <property type="molecule type" value="Genomic_DNA"/>
</dbReference>
<organism evidence="13 14">
    <name type="scientific">Spongisporangium articulatum</name>
    <dbReference type="NCBI Taxonomy" id="3362603"/>
    <lineage>
        <taxon>Bacteria</taxon>
        <taxon>Bacillati</taxon>
        <taxon>Actinomycetota</taxon>
        <taxon>Actinomycetes</taxon>
        <taxon>Kineosporiales</taxon>
        <taxon>Kineosporiaceae</taxon>
        <taxon>Spongisporangium</taxon>
    </lineage>
</organism>
<keyword evidence="4" id="KW-0963">Cytoplasm</keyword>
<keyword evidence="6" id="KW-0819">tRNA processing</keyword>
<comment type="catalytic activity">
    <reaction evidence="11">
        <text>L-threonine + hydrogencarbonate + ATP = L-threonylcarbamoyladenylate + diphosphate + H2O</text>
        <dbReference type="Rhea" id="RHEA:36407"/>
        <dbReference type="ChEBI" id="CHEBI:15377"/>
        <dbReference type="ChEBI" id="CHEBI:17544"/>
        <dbReference type="ChEBI" id="CHEBI:30616"/>
        <dbReference type="ChEBI" id="CHEBI:33019"/>
        <dbReference type="ChEBI" id="CHEBI:57926"/>
        <dbReference type="ChEBI" id="CHEBI:73682"/>
        <dbReference type="EC" id="2.7.7.87"/>
    </reaction>
</comment>
<dbReference type="Proteomes" id="UP001612915">
    <property type="component" value="Unassembled WGS sequence"/>
</dbReference>
<reference evidence="13 14" key="1">
    <citation type="submission" date="2024-10" db="EMBL/GenBank/DDBJ databases">
        <title>The Natural Products Discovery Center: Release of the First 8490 Sequenced Strains for Exploring Actinobacteria Biosynthetic Diversity.</title>
        <authorList>
            <person name="Kalkreuter E."/>
            <person name="Kautsar S.A."/>
            <person name="Yang D."/>
            <person name="Bader C.D."/>
            <person name="Teijaro C.N."/>
            <person name="Fluegel L."/>
            <person name="Davis C.M."/>
            <person name="Simpson J.R."/>
            <person name="Lauterbach L."/>
            <person name="Steele A.D."/>
            <person name="Gui C."/>
            <person name="Meng S."/>
            <person name="Li G."/>
            <person name="Viehrig K."/>
            <person name="Ye F."/>
            <person name="Su P."/>
            <person name="Kiefer A.F."/>
            <person name="Nichols A."/>
            <person name="Cepeda A.J."/>
            <person name="Yan W."/>
            <person name="Fan B."/>
            <person name="Jiang Y."/>
            <person name="Adhikari A."/>
            <person name="Zheng C.-J."/>
            <person name="Schuster L."/>
            <person name="Cowan T.M."/>
            <person name="Smanski M.J."/>
            <person name="Chevrette M.G."/>
            <person name="De Carvalho L.P.S."/>
            <person name="Shen B."/>
        </authorList>
    </citation>
    <scope>NUCLEOTIDE SEQUENCE [LARGE SCALE GENOMIC DNA]</scope>
    <source>
        <strain evidence="13 14">NPDC049639</strain>
    </source>
</reference>
<gene>
    <name evidence="13" type="ORF">ACIB24_21610</name>
</gene>
<dbReference type="RefSeq" id="WP_398284275.1">
    <property type="nucleotide sequence ID" value="NZ_JBITLV010000008.1"/>
</dbReference>
<evidence type="ECO:0000256" key="3">
    <source>
        <dbReference type="ARBA" id="ARBA00012584"/>
    </source>
</evidence>
<dbReference type="InterPro" id="IPR017945">
    <property type="entry name" value="DHBP_synth_RibB-like_a/b_dom"/>
</dbReference>
<evidence type="ECO:0000256" key="5">
    <source>
        <dbReference type="ARBA" id="ARBA00022679"/>
    </source>
</evidence>
<feature type="domain" description="YrdC-like" evidence="12">
    <location>
        <begin position="7"/>
        <end position="192"/>
    </location>
</feature>
<protein>
    <recommendedName>
        <fullName evidence="10">L-threonylcarbamoyladenylate synthase</fullName>
        <ecNumber evidence="3">2.7.7.87</ecNumber>
    </recommendedName>
    <alternativeName>
        <fullName evidence="10">L-threonylcarbamoyladenylate synthase</fullName>
    </alternativeName>
</protein>
<evidence type="ECO:0000256" key="6">
    <source>
        <dbReference type="ARBA" id="ARBA00022694"/>
    </source>
</evidence>
<dbReference type="InterPro" id="IPR050156">
    <property type="entry name" value="TC-AMP_synthase_SUA5"/>
</dbReference>
<dbReference type="EC" id="2.7.7.87" evidence="3"/>
<dbReference type="NCBIfam" id="TIGR00057">
    <property type="entry name" value="L-threonylcarbamoyladenylate synthase"/>
    <property type="match status" value="1"/>
</dbReference>
<evidence type="ECO:0000256" key="1">
    <source>
        <dbReference type="ARBA" id="ARBA00004496"/>
    </source>
</evidence>
<dbReference type="GO" id="GO:0061710">
    <property type="term" value="F:L-threonylcarbamoyladenylate synthase"/>
    <property type="evidence" value="ECO:0007669"/>
    <property type="project" value="UniProtKB-EC"/>
</dbReference>
<dbReference type="Gene3D" id="3.90.870.10">
    <property type="entry name" value="DHBP synthase"/>
    <property type="match status" value="1"/>
</dbReference>
<sequence>MSQGVQPADWSSADEVLTAGGVALVPTDTVYGLAVRPDRDDAIDKLFAMKGRPRNVNLPIMVDSIAAIEGLGAVVDRHAARLLSSHLVPGSLTVALGVHPEKLPPWLAGRDEIAVRIPAHDGMLALLGRVGPLLVTSANAHAHATQDEVPKILADLLAPPDLVIDSGPLGRVASTLVNCNLAQPAVERVGVVPTSEIEEVLGVHV</sequence>